<dbReference type="Pfam" id="PF00584">
    <property type="entry name" value="SecE"/>
    <property type="match status" value="1"/>
</dbReference>
<dbReference type="EMBL" id="CYZL01000001">
    <property type="protein sequence ID" value="CUN50877.1"/>
    <property type="molecule type" value="Genomic_DNA"/>
</dbReference>
<feature type="transmembrane region" description="Helical" evidence="8">
    <location>
        <begin position="20"/>
        <end position="39"/>
    </location>
</feature>
<keyword evidence="2" id="KW-0813">Transport</keyword>
<keyword evidence="7 8" id="KW-0472">Membrane</keyword>
<dbReference type="Proteomes" id="UP000095679">
    <property type="component" value="Unassembled WGS sequence"/>
</dbReference>
<dbReference type="InterPro" id="IPR001901">
    <property type="entry name" value="Translocase_SecE/Sec61-g"/>
</dbReference>
<dbReference type="InterPro" id="IPR038379">
    <property type="entry name" value="SecE_sf"/>
</dbReference>
<evidence type="ECO:0000256" key="5">
    <source>
        <dbReference type="ARBA" id="ARBA00022989"/>
    </source>
</evidence>
<organism evidence="9 10">
    <name type="scientific">Anaerobutyricum hallii</name>
    <dbReference type="NCBI Taxonomy" id="39488"/>
    <lineage>
        <taxon>Bacteria</taxon>
        <taxon>Bacillati</taxon>
        <taxon>Bacillota</taxon>
        <taxon>Clostridia</taxon>
        <taxon>Lachnospirales</taxon>
        <taxon>Lachnospiraceae</taxon>
        <taxon>Anaerobutyricum</taxon>
    </lineage>
</organism>
<evidence type="ECO:0000256" key="6">
    <source>
        <dbReference type="ARBA" id="ARBA00023010"/>
    </source>
</evidence>
<evidence type="ECO:0000256" key="1">
    <source>
        <dbReference type="ARBA" id="ARBA00004370"/>
    </source>
</evidence>
<evidence type="ECO:0000256" key="3">
    <source>
        <dbReference type="ARBA" id="ARBA00022692"/>
    </source>
</evidence>
<dbReference type="RefSeq" id="WP_156329694.1">
    <property type="nucleotide sequence ID" value="NZ_BLYK01000002.1"/>
</dbReference>
<keyword evidence="4" id="KW-0653">Protein transport</keyword>
<evidence type="ECO:0008006" key="11">
    <source>
        <dbReference type="Google" id="ProtNLM"/>
    </source>
</evidence>
<evidence type="ECO:0000313" key="10">
    <source>
        <dbReference type="Proteomes" id="UP000095679"/>
    </source>
</evidence>
<accession>A0A173XIZ9</accession>
<dbReference type="GO" id="GO:0016020">
    <property type="term" value="C:membrane"/>
    <property type="evidence" value="ECO:0007669"/>
    <property type="project" value="UniProtKB-SubCell"/>
</dbReference>
<evidence type="ECO:0000256" key="7">
    <source>
        <dbReference type="ARBA" id="ARBA00023136"/>
    </source>
</evidence>
<evidence type="ECO:0000313" key="9">
    <source>
        <dbReference type="EMBL" id="CUN50877.1"/>
    </source>
</evidence>
<dbReference type="Gene3D" id="1.20.5.1030">
    <property type="entry name" value="Preprotein translocase secy subunit"/>
    <property type="match status" value="1"/>
</dbReference>
<reference evidence="9 10" key="1">
    <citation type="submission" date="2015-09" db="EMBL/GenBank/DDBJ databases">
        <authorList>
            <consortium name="Pathogen Informatics"/>
        </authorList>
    </citation>
    <scope>NUCLEOTIDE SEQUENCE [LARGE SCALE GENOMIC DNA]</scope>
    <source>
        <strain evidence="9 10">2789STDY5834835</strain>
    </source>
</reference>
<dbReference type="GO" id="GO:0006605">
    <property type="term" value="P:protein targeting"/>
    <property type="evidence" value="ECO:0007669"/>
    <property type="project" value="InterPro"/>
</dbReference>
<comment type="subcellular location">
    <subcellularLocation>
        <location evidence="1">Membrane</location>
    </subcellularLocation>
</comment>
<protein>
    <recommendedName>
        <fullName evidence="11">Preprotein translocase subunit SecE</fullName>
    </recommendedName>
</protein>
<name>A0A173XIZ9_9FIRM</name>
<evidence type="ECO:0000256" key="2">
    <source>
        <dbReference type="ARBA" id="ARBA00022448"/>
    </source>
</evidence>
<keyword evidence="3 8" id="KW-0812">Transmembrane</keyword>
<evidence type="ECO:0000256" key="8">
    <source>
        <dbReference type="SAM" id="Phobius"/>
    </source>
</evidence>
<dbReference type="AlphaFoldDB" id="A0A173XIZ9"/>
<sequence length="52" mass="5793">MRFLKKELKQLSYPSKEKVVKVTTITLFSSIILAGLISLDTALVQKICGLIL</sequence>
<dbReference type="GO" id="GO:0006886">
    <property type="term" value="P:intracellular protein transport"/>
    <property type="evidence" value="ECO:0007669"/>
    <property type="project" value="InterPro"/>
</dbReference>
<keyword evidence="6" id="KW-0811">Translocation</keyword>
<gene>
    <name evidence="9" type="ORF">ERS852450_00124</name>
</gene>
<evidence type="ECO:0000256" key="4">
    <source>
        <dbReference type="ARBA" id="ARBA00022927"/>
    </source>
</evidence>
<proteinExistence type="predicted"/>
<keyword evidence="5 8" id="KW-1133">Transmembrane helix</keyword>